<keyword evidence="2" id="KW-1185">Reference proteome</keyword>
<evidence type="ECO:0000313" key="2">
    <source>
        <dbReference type="Proteomes" id="UP000254875"/>
    </source>
</evidence>
<sequence>MTLLVAWRTRFRTWLVRGARLRRIAIAFIAVGAAAGSVLAASQFGNAPGGQADPRTTLDTMPVCGRLAALARSARMAGVFALSRSVASQRRGKDGTSAGSP</sequence>
<dbReference type="Proteomes" id="UP000254875">
    <property type="component" value="Unassembled WGS sequence"/>
</dbReference>
<dbReference type="AlphaFoldDB" id="A0A370NBJ0"/>
<reference evidence="2" key="1">
    <citation type="submission" date="2018-05" db="EMBL/GenBank/DDBJ databases">
        <authorList>
            <person name="Feng T."/>
        </authorList>
    </citation>
    <scope>NUCLEOTIDE SEQUENCE [LARGE SCALE GENOMIC DNA]</scope>
    <source>
        <strain evidence="2">S27</strain>
    </source>
</reference>
<comment type="caution">
    <text evidence="1">The sequence shown here is derived from an EMBL/GenBank/DDBJ whole genome shotgun (WGS) entry which is preliminary data.</text>
</comment>
<organism evidence="1 2">
    <name type="scientific">Paraburkholderia lacunae</name>
    <dbReference type="NCBI Taxonomy" id="2211104"/>
    <lineage>
        <taxon>Bacteria</taxon>
        <taxon>Pseudomonadati</taxon>
        <taxon>Pseudomonadota</taxon>
        <taxon>Betaproteobacteria</taxon>
        <taxon>Burkholderiales</taxon>
        <taxon>Burkholderiaceae</taxon>
        <taxon>Paraburkholderia</taxon>
    </lineage>
</organism>
<gene>
    <name evidence="1" type="ORF">DLM46_11700</name>
</gene>
<name>A0A370NBJ0_9BURK</name>
<proteinExistence type="predicted"/>
<evidence type="ECO:0000313" key="1">
    <source>
        <dbReference type="EMBL" id="RDK02888.1"/>
    </source>
</evidence>
<protein>
    <submittedName>
        <fullName evidence="1">Uncharacterized protein</fullName>
    </submittedName>
</protein>
<dbReference type="EMBL" id="QHKS01000006">
    <property type="protein sequence ID" value="RDK02888.1"/>
    <property type="molecule type" value="Genomic_DNA"/>
</dbReference>
<accession>A0A370NBJ0</accession>